<dbReference type="PANTHER" id="PTHR30244">
    <property type="entry name" value="TRANSAMINASE"/>
    <property type="match status" value="1"/>
</dbReference>
<proteinExistence type="inferred from homology"/>
<dbReference type="PANTHER" id="PTHR30244:SF34">
    <property type="entry name" value="DTDP-4-AMINO-4,6-DIDEOXYGALACTOSE TRANSAMINASE"/>
    <property type="match status" value="1"/>
</dbReference>
<dbReference type="InterPro" id="IPR000653">
    <property type="entry name" value="DegT/StrS_aminotransferase"/>
</dbReference>
<dbReference type="InterPro" id="IPR020026">
    <property type="entry name" value="PseC"/>
</dbReference>
<dbReference type="InterPro" id="IPR015422">
    <property type="entry name" value="PyrdxlP-dep_Trfase_small"/>
</dbReference>
<protein>
    <submittedName>
        <fullName evidence="5">UDP-4-amino-4, 6-dideoxy-N-acetyl-beta-L-altrosamine transaminase</fullName>
        <ecNumber evidence="5">2.6.1.92</ecNumber>
    </submittedName>
</protein>
<evidence type="ECO:0000313" key="6">
    <source>
        <dbReference type="Proteomes" id="UP001234585"/>
    </source>
</evidence>
<name>A0AA50CKK1_9HYPH</name>
<dbReference type="EC" id="2.6.1.92" evidence="5"/>
<keyword evidence="3 4" id="KW-0663">Pyridoxal phosphate</keyword>
<feature type="active site" description="Proton acceptor" evidence="2">
    <location>
        <position position="188"/>
    </location>
</feature>
<dbReference type="NCBIfam" id="TIGR03588">
    <property type="entry name" value="PseC"/>
    <property type="match status" value="1"/>
</dbReference>
<sequence>MIPYGRQDISQADIDAVVNVLISDFLTQGPTVPAFEKAVTSFCGAEHGIAVSNATAGLHIACMALDVGPGDTVWTSPNTFVASSNSALYCGAKVDFVDIDPQTYNISIARLTEKLAYAARDGRLPKVLIPVHHCGQSCDMKAIRRLADEYGFRIIEDAAHAIGAFYDGAPVGTCTYSDITVFSFHPVKIITTGEGGLAVTNDSALAEKMRRFRSHGITSDRSVMEARPENEIWNYQQMALGFNYRMTDIHAALGLSQMSRLTEFVDARRRIAVRYDAALADLPITLPWQMPESNSSYHLYPVLVDQDRCGVSQKQFYSALWGGGVAVNLHYIPVYLQPYYEKLGFKRGYCPVAERYFQQAISLPIFPGLADSQQDCVVQQIRDALQAA</sequence>
<dbReference type="Gene3D" id="3.40.640.10">
    <property type="entry name" value="Type I PLP-dependent aspartate aminotransferase-like (Major domain)"/>
    <property type="match status" value="1"/>
</dbReference>
<dbReference type="Pfam" id="PF01041">
    <property type="entry name" value="DegT_DnrJ_EryC1"/>
    <property type="match status" value="1"/>
</dbReference>
<dbReference type="SUPFAM" id="SSF53383">
    <property type="entry name" value="PLP-dependent transferases"/>
    <property type="match status" value="1"/>
</dbReference>
<dbReference type="AlphaFoldDB" id="A0AA50CKK1"/>
<dbReference type="Proteomes" id="UP001234585">
    <property type="component" value="Chromosome"/>
</dbReference>
<organism evidence="5 6">
    <name type="scientific">Shinella sumterensis</name>
    <dbReference type="NCBI Taxonomy" id="1967501"/>
    <lineage>
        <taxon>Bacteria</taxon>
        <taxon>Pseudomonadati</taxon>
        <taxon>Pseudomonadota</taxon>
        <taxon>Alphaproteobacteria</taxon>
        <taxon>Hyphomicrobiales</taxon>
        <taxon>Rhizobiaceae</taxon>
        <taxon>Shinella</taxon>
    </lineage>
</organism>
<dbReference type="PIRSF" id="PIRSF000390">
    <property type="entry name" value="PLP_StrS"/>
    <property type="match status" value="1"/>
</dbReference>
<evidence type="ECO:0000256" key="4">
    <source>
        <dbReference type="RuleBase" id="RU004508"/>
    </source>
</evidence>
<evidence type="ECO:0000256" key="2">
    <source>
        <dbReference type="PIRSR" id="PIRSR000390-1"/>
    </source>
</evidence>
<evidence type="ECO:0000256" key="3">
    <source>
        <dbReference type="PIRSR" id="PIRSR000390-2"/>
    </source>
</evidence>
<feature type="modified residue" description="N6-(pyridoxal phosphate)lysine" evidence="3">
    <location>
        <position position="188"/>
    </location>
</feature>
<gene>
    <name evidence="5" type="primary">pseC</name>
    <name evidence="5" type="ORF">Q9313_10645</name>
</gene>
<dbReference type="GO" id="GO:0030170">
    <property type="term" value="F:pyridoxal phosphate binding"/>
    <property type="evidence" value="ECO:0007669"/>
    <property type="project" value="TreeGrafter"/>
</dbReference>
<dbReference type="GO" id="GO:0008483">
    <property type="term" value="F:transaminase activity"/>
    <property type="evidence" value="ECO:0007669"/>
    <property type="project" value="UniProtKB-KW"/>
</dbReference>
<keyword evidence="5" id="KW-0032">Aminotransferase</keyword>
<dbReference type="GO" id="GO:0000271">
    <property type="term" value="P:polysaccharide biosynthetic process"/>
    <property type="evidence" value="ECO:0007669"/>
    <property type="project" value="TreeGrafter"/>
</dbReference>
<keyword evidence="5" id="KW-0808">Transferase</keyword>
<dbReference type="EMBL" id="CP132302">
    <property type="protein sequence ID" value="WLR96189.1"/>
    <property type="molecule type" value="Genomic_DNA"/>
</dbReference>
<dbReference type="Gene3D" id="3.90.1150.10">
    <property type="entry name" value="Aspartate Aminotransferase, domain 1"/>
    <property type="match status" value="1"/>
</dbReference>
<evidence type="ECO:0000313" key="5">
    <source>
        <dbReference type="EMBL" id="WLR96189.1"/>
    </source>
</evidence>
<accession>A0AA50CKK1</accession>
<comment type="similarity">
    <text evidence="1 4">Belongs to the DegT/DnrJ/EryC1 family.</text>
</comment>
<evidence type="ECO:0000256" key="1">
    <source>
        <dbReference type="ARBA" id="ARBA00037999"/>
    </source>
</evidence>
<dbReference type="InterPro" id="IPR015421">
    <property type="entry name" value="PyrdxlP-dep_Trfase_major"/>
</dbReference>
<reference evidence="5 6" key="1">
    <citation type="submission" date="2023-08" db="EMBL/GenBank/DDBJ databases">
        <title>Pathogen: clinical or host-associated sample.</title>
        <authorList>
            <person name="Hergert J."/>
            <person name="Casey R."/>
            <person name="Wagner J."/>
            <person name="Young E.L."/>
            <person name="Oakeson K.F."/>
        </authorList>
    </citation>
    <scope>NUCLEOTIDE SEQUENCE [LARGE SCALE GENOMIC DNA]</scope>
    <source>
        <strain evidence="5 6">1760953</strain>
    </source>
</reference>
<dbReference type="InterPro" id="IPR015424">
    <property type="entry name" value="PyrdxlP-dep_Trfase"/>
</dbReference>
<dbReference type="CDD" id="cd00616">
    <property type="entry name" value="AHBA_syn"/>
    <property type="match status" value="1"/>
</dbReference>
<dbReference type="RefSeq" id="WP_306036640.1">
    <property type="nucleotide sequence ID" value="NZ_CP132302.1"/>
</dbReference>
<keyword evidence="6" id="KW-1185">Reference proteome</keyword>